<dbReference type="Proteomes" id="UP001235939">
    <property type="component" value="Chromosome 03"/>
</dbReference>
<gene>
    <name evidence="2" type="ORF">LAZ67_3002037</name>
</gene>
<dbReference type="PANTHER" id="PTHR47331:SF2">
    <property type="match status" value="1"/>
</dbReference>
<evidence type="ECO:0000259" key="1">
    <source>
        <dbReference type="Pfam" id="PF18701"/>
    </source>
</evidence>
<dbReference type="EMBL" id="CP092865">
    <property type="protein sequence ID" value="UYV64805.1"/>
    <property type="molecule type" value="Genomic_DNA"/>
</dbReference>
<sequence>MCDNSSCLFLPEADTVDSKFLKESHGKVQKLRETIRQRFRKEYIGFLRQNTINRTMSIKEGDVVLMEVDNKKQTEWPIGVIEKTFPGKDGIVRIAMIKTKRGNFLRPLQRLFFLESSKDHPIKVLGKERDLEKEKKINLDTSSISQRSIREKDSPVITRSGRIVKPLDRN</sequence>
<protein>
    <recommendedName>
        <fullName evidence="1">DUF5641 domain-containing protein</fullName>
    </recommendedName>
</protein>
<dbReference type="Pfam" id="PF18701">
    <property type="entry name" value="DUF5641"/>
    <property type="match status" value="1"/>
</dbReference>
<dbReference type="InterPro" id="IPR040676">
    <property type="entry name" value="DUF5641"/>
</dbReference>
<reference evidence="2 3" key="1">
    <citation type="submission" date="2022-01" db="EMBL/GenBank/DDBJ databases">
        <title>A chromosomal length assembly of Cordylochernes scorpioides.</title>
        <authorList>
            <person name="Zeh D."/>
            <person name="Zeh J."/>
        </authorList>
    </citation>
    <scope>NUCLEOTIDE SEQUENCE [LARGE SCALE GENOMIC DNA]</scope>
    <source>
        <strain evidence="2">IN4F17</strain>
        <tissue evidence="2">Whole Body</tissue>
    </source>
</reference>
<feature type="domain" description="DUF5641" evidence="1">
    <location>
        <begin position="27"/>
        <end position="113"/>
    </location>
</feature>
<dbReference type="PANTHER" id="PTHR47331">
    <property type="entry name" value="PHD-TYPE DOMAIN-CONTAINING PROTEIN"/>
    <property type="match status" value="1"/>
</dbReference>
<evidence type="ECO:0000313" key="3">
    <source>
        <dbReference type="Proteomes" id="UP001235939"/>
    </source>
</evidence>
<organism evidence="2 3">
    <name type="scientific">Cordylochernes scorpioides</name>
    <dbReference type="NCBI Taxonomy" id="51811"/>
    <lineage>
        <taxon>Eukaryota</taxon>
        <taxon>Metazoa</taxon>
        <taxon>Ecdysozoa</taxon>
        <taxon>Arthropoda</taxon>
        <taxon>Chelicerata</taxon>
        <taxon>Arachnida</taxon>
        <taxon>Pseudoscorpiones</taxon>
        <taxon>Cheliferoidea</taxon>
        <taxon>Chernetidae</taxon>
        <taxon>Cordylochernes</taxon>
    </lineage>
</organism>
<proteinExistence type="predicted"/>
<evidence type="ECO:0000313" key="2">
    <source>
        <dbReference type="EMBL" id="UYV64805.1"/>
    </source>
</evidence>
<name>A0ABY6KAT3_9ARAC</name>
<keyword evidence="3" id="KW-1185">Reference proteome</keyword>
<accession>A0ABY6KAT3</accession>